<evidence type="ECO:0000256" key="3">
    <source>
        <dbReference type="SAM" id="MobiDB-lite"/>
    </source>
</evidence>
<feature type="region of interest" description="Disordered" evidence="3">
    <location>
        <begin position="81"/>
        <end position="113"/>
    </location>
</feature>
<feature type="compositionally biased region" description="Acidic residues" evidence="3">
    <location>
        <begin position="351"/>
        <end position="361"/>
    </location>
</feature>
<dbReference type="AlphaFoldDB" id="A0A7R8WUI4"/>
<dbReference type="InterPro" id="IPR007587">
    <property type="entry name" value="SAPS"/>
</dbReference>
<reference evidence="4" key="1">
    <citation type="submission" date="2020-11" db="EMBL/GenBank/DDBJ databases">
        <authorList>
            <person name="Tran Van P."/>
        </authorList>
    </citation>
    <scope>NUCLEOTIDE SEQUENCE</scope>
</reference>
<protein>
    <submittedName>
        <fullName evidence="4">Uncharacterized protein</fullName>
    </submittedName>
</protein>
<comment type="similarity">
    <text evidence="1">Belongs to the SAPS family.</text>
</comment>
<organism evidence="4">
    <name type="scientific">Cyprideis torosa</name>
    <dbReference type="NCBI Taxonomy" id="163714"/>
    <lineage>
        <taxon>Eukaryota</taxon>
        <taxon>Metazoa</taxon>
        <taxon>Ecdysozoa</taxon>
        <taxon>Arthropoda</taxon>
        <taxon>Crustacea</taxon>
        <taxon>Oligostraca</taxon>
        <taxon>Ostracoda</taxon>
        <taxon>Podocopa</taxon>
        <taxon>Podocopida</taxon>
        <taxon>Cytherocopina</taxon>
        <taxon>Cytheroidea</taxon>
        <taxon>Cytherideidae</taxon>
        <taxon>Cyprideis</taxon>
    </lineage>
</organism>
<evidence type="ECO:0000313" key="4">
    <source>
        <dbReference type="EMBL" id="CAD7235403.1"/>
    </source>
</evidence>
<dbReference type="Pfam" id="PF04499">
    <property type="entry name" value="SAPS"/>
    <property type="match status" value="1"/>
</dbReference>
<sequence length="380" mass="42852">MPTTHGVLNPPLGKRRLTIAKLFATLVWRHEKQIDEEVAQLGTVNTLLSLFFEYEWNNFLHTQVESLVYLILRPQPSSISRHPTTMRNGAIESIGNGNRNTDDSKSSAQSHEKRVTNLESVPLFRHLFEGCSLMEKIVAKWKQNDDKKGLKGSRRAGFMGHLTKIALEVSSFLPPETEKDEGIDVKEEQAEEDQPDPRTVFLREHVACLSPEVRASWNDLVTVTLPAIQNKKYSISAAAAIASRHNSEADHSVDPVAQSNLFQQAIMDFRARSSVNFSTEYDSDNADSDQGFGLIEPGNSDVSFRQLAFERFEQQLGMRPMHPAMTSSKDSSSPSKILNQNPFAPSNLLIEYEDDEDEAEDREMITKSSNSESELWNRKE</sequence>
<proteinExistence type="inferred from homology"/>
<accession>A0A7R8WUI4</accession>
<dbReference type="GO" id="GO:0005634">
    <property type="term" value="C:nucleus"/>
    <property type="evidence" value="ECO:0007669"/>
    <property type="project" value="TreeGrafter"/>
</dbReference>
<dbReference type="GO" id="GO:0005829">
    <property type="term" value="C:cytosol"/>
    <property type="evidence" value="ECO:0007669"/>
    <property type="project" value="TreeGrafter"/>
</dbReference>
<dbReference type="GO" id="GO:0019903">
    <property type="term" value="F:protein phosphatase binding"/>
    <property type="evidence" value="ECO:0007669"/>
    <property type="project" value="InterPro"/>
</dbReference>
<dbReference type="PANTHER" id="PTHR12634:SF8">
    <property type="entry name" value="FIERY MOUNTAIN, ISOFORM D"/>
    <property type="match status" value="1"/>
</dbReference>
<feature type="compositionally biased region" description="Low complexity" evidence="3">
    <location>
        <begin position="327"/>
        <end position="336"/>
    </location>
</feature>
<evidence type="ECO:0000256" key="1">
    <source>
        <dbReference type="ARBA" id="ARBA00006180"/>
    </source>
</evidence>
<dbReference type="OrthoDB" id="295029at2759"/>
<dbReference type="PANTHER" id="PTHR12634">
    <property type="entry name" value="SIT4 YEAST -ASSOCIATING PROTEIN-RELATED"/>
    <property type="match status" value="1"/>
</dbReference>
<feature type="compositionally biased region" description="Basic and acidic residues" evidence="3">
    <location>
        <begin position="100"/>
        <end position="113"/>
    </location>
</feature>
<keyword evidence="2" id="KW-0131">Cell cycle</keyword>
<gene>
    <name evidence="4" type="ORF">CTOB1V02_LOCUS13218</name>
</gene>
<feature type="compositionally biased region" description="Basic and acidic residues" evidence="3">
    <location>
        <begin position="176"/>
        <end position="188"/>
    </location>
</feature>
<evidence type="ECO:0000256" key="2">
    <source>
        <dbReference type="ARBA" id="ARBA00023306"/>
    </source>
</evidence>
<feature type="region of interest" description="Disordered" evidence="3">
    <location>
        <begin position="176"/>
        <end position="196"/>
    </location>
</feature>
<feature type="non-terminal residue" evidence="4">
    <location>
        <position position="1"/>
    </location>
</feature>
<name>A0A7R8WUI4_9CRUS</name>
<dbReference type="EMBL" id="OB672555">
    <property type="protein sequence ID" value="CAD7235403.1"/>
    <property type="molecule type" value="Genomic_DNA"/>
</dbReference>
<dbReference type="GO" id="GO:0019888">
    <property type="term" value="F:protein phosphatase regulator activity"/>
    <property type="evidence" value="ECO:0007669"/>
    <property type="project" value="TreeGrafter"/>
</dbReference>
<feature type="region of interest" description="Disordered" evidence="3">
    <location>
        <begin position="318"/>
        <end position="380"/>
    </location>
</feature>